<evidence type="ECO:0000313" key="2">
    <source>
        <dbReference type="Proteomes" id="UP000054359"/>
    </source>
</evidence>
<dbReference type="Proteomes" id="UP000054359">
    <property type="component" value="Unassembled WGS sequence"/>
</dbReference>
<keyword evidence="2" id="KW-1185">Reference proteome</keyword>
<evidence type="ECO:0008006" key="3">
    <source>
        <dbReference type="Google" id="ProtNLM"/>
    </source>
</evidence>
<reference evidence="1 2" key="1">
    <citation type="submission" date="2013-11" db="EMBL/GenBank/DDBJ databases">
        <title>Genome sequencing of Stegodyphus mimosarum.</title>
        <authorList>
            <person name="Bechsgaard J."/>
        </authorList>
    </citation>
    <scope>NUCLEOTIDE SEQUENCE [LARGE SCALE GENOMIC DNA]</scope>
</reference>
<name>A0A087U2G6_STEMI</name>
<dbReference type="InterPro" id="IPR052709">
    <property type="entry name" value="Transposase-MT_Hybrid"/>
</dbReference>
<sequence>MPSLCKMNYENAYGRPTNSMFVGLCEIYGEKCMSIQHAHKWCRDFKDERTDIYDEQHSGRPSVSDETVAKMEETMLKDQNVMIRELCKMIPGVSKTCLTKF</sequence>
<dbReference type="OMA" id="HEDWWIT"/>
<dbReference type="PANTHER" id="PTHR46060">
    <property type="entry name" value="MARINER MOS1 TRANSPOSASE-LIKE PROTEIN"/>
    <property type="match status" value="1"/>
</dbReference>
<feature type="non-terminal residue" evidence="1">
    <location>
        <position position="101"/>
    </location>
</feature>
<proteinExistence type="predicted"/>
<organism evidence="1 2">
    <name type="scientific">Stegodyphus mimosarum</name>
    <name type="common">African social velvet spider</name>
    <dbReference type="NCBI Taxonomy" id="407821"/>
    <lineage>
        <taxon>Eukaryota</taxon>
        <taxon>Metazoa</taxon>
        <taxon>Ecdysozoa</taxon>
        <taxon>Arthropoda</taxon>
        <taxon>Chelicerata</taxon>
        <taxon>Arachnida</taxon>
        <taxon>Araneae</taxon>
        <taxon>Araneomorphae</taxon>
        <taxon>Entelegynae</taxon>
        <taxon>Eresoidea</taxon>
        <taxon>Eresidae</taxon>
        <taxon>Stegodyphus</taxon>
    </lineage>
</organism>
<evidence type="ECO:0000313" key="1">
    <source>
        <dbReference type="EMBL" id="KFM71555.1"/>
    </source>
</evidence>
<gene>
    <name evidence="1" type="ORF">X975_19734</name>
</gene>
<accession>A0A087U2G6</accession>
<dbReference type="OrthoDB" id="6436843at2759"/>
<dbReference type="PANTHER" id="PTHR46060:SF1">
    <property type="entry name" value="MARINER MOS1 TRANSPOSASE-LIKE PROTEIN"/>
    <property type="match status" value="1"/>
</dbReference>
<protein>
    <recommendedName>
        <fullName evidence="3">Mos1 transposase HTH domain-containing protein</fullName>
    </recommendedName>
</protein>
<dbReference type="EMBL" id="KK117840">
    <property type="protein sequence ID" value="KFM71555.1"/>
    <property type="molecule type" value="Genomic_DNA"/>
</dbReference>
<dbReference type="AlphaFoldDB" id="A0A087U2G6"/>